<protein>
    <submittedName>
        <fullName evidence="2">Uncharacterized protein</fullName>
    </submittedName>
</protein>
<comment type="caution">
    <text evidence="2">The sequence shown here is derived from an EMBL/GenBank/DDBJ whole genome shotgun (WGS) entry which is preliminary data.</text>
</comment>
<feature type="region of interest" description="Disordered" evidence="1">
    <location>
        <begin position="1"/>
        <end position="57"/>
    </location>
</feature>
<evidence type="ECO:0000313" key="2">
    <source>
        <dbReference type="EMBL" id="KYD14390.1"/>
    </source>
</evidence>
<dbReference type="AlphaFoldDB" id="A0A150LQ64"/>
<sequence length="57" mass="5931">MHNISEADPPASSGSGKRGNRGKSDVRRPENMPLSTVFAHGKLSGNAGEKIGKKAAK</sequence>
<gene>
    <name evidence="2" type="ORF">B4135_2817</name>
</gene>
<dbReference type="Proteomes" id="UP000075683">
    <property type="component" value="Unassembled WGS sequence"/>
</dbReference>
<name>A0A150LQ64_9BACI</name>
<proteinExistence type="predicted"/>
<dbReference type="EMBL" id="LQYT01000073">
    <property type="protein sequence ID" value="KYD14390.1"/>
    <property type="molecule type" value="Genomic_DNA"/>
</dbReference>
<evidence type="ECO:0000256" key="1">
    <source>
        <dbReference type="SAM" id="MobiDB-lite"/>
    </source>
</evidence>
<evidence type="ECO:0000313" key="3">
    <source>
        <dbReference type="Proteomes" id="UP000075683"/>
    </source>
</evidence>
<reference evidence="2 3" key="1">
    <citation type="submission" date="2016-01" db="EMBL/GenBank/DDBJ databases">
        <title>Draft Genome Sequences of Seven Thermophilic Sporeformers Isolated from Foods.</title>
        <authorList>
            <person name="Berendsen E.M."/>
            <person name="Wells-Bennik M.H."/>
            <person name="Krawcyk A.O."/>
            <person name="De Jong A."/>
            <person name="Holsappel S."/>
            <person name="Eijlander R.T."/>
            <person name="Kuipers O.P."/>
        </authorList>
    </citation>
    <scope>NUCLEOTIDE SEQUENCE [LARGE SCALE GENOMIC DNA]</scope>
    <source>
        <strain evidence="2 3">B4135</strain>
    </source>
</reference>
<accession>A0A150LQ64</accession>
<organism evidence="2 3">
    <name type="scientific">Caldibacillus debilis</name>
    <dbReference type="NCBI Taxonomy" id="301148"/>
    <lineage>
        <taxon>Bacteria</taxon>
        <taxon>Bacillati</taxon>
        <taxon>Bacillota</taxon>
        <taxon>Bacilli</taxon>
        <taxon>Bacillales</taxon>
        <taxon>Bacillaceae</taxon>
        <taxon>Caldibacillus</taxon>
    </lineage>
</organism>